<dbReference type="EMBL" id="LT670818">
    <property type="protein sequence ID" value="SHG40650.1"/>
    <property type="molecule type" value="Genomic_DNA"/>
</dbReference>
<sequence>MPKSLAVFLSGVALVFVASTALAGEQVLEFKLVTKPIDYKVTEAANIEGQVVGSGKMFGVAFFKDGRTAVKDFVASADLLKGSGPIYGYSTYTFEDGSSITARYAGSVKEGRTKGEYTILSGTGAYANATGTGSFESVPTAFKGAGLYDGKFVVKTPGS</sequence>
<organism evidence="2 3">
    <name type="scientific">Bradyrhizobium erythrophlei</name>
    <dbReference type="NCBI Taxonomy" id="1437360"/>
    <lineage>
        <taxon>Bacteria</taxon>
        <taxon>Pseudomonadati</taxon>
        <taxon>Pseudomonadota</taxon>
        <taxon>Alphaproteobacteria</taxon>
        <taxon>Hyphomicrobiales</taxon>
        <taxon>Nitrobacteraceae</taxon>
        <taxon>Bradyrhizobium</taxon>
    </lineage>
</organism>
<protein>
    <submittedName>
        <fullName evidence="2">Uncharacterized protein</fullName>
    </submittedName>
</protein>
<evidence type="ECO:0000256" key="1">
    <source>
        <dbReference type="SAM" id="SignalP"/>
    </source>
</evidence>
<proteinExistence type="predicted"/>
<dbReference type="OrthoDB" id="8228049at2"/>
<keyword evidence="1" id="KW-0732">Signal</keyword>
<evidence type="ECO:0000313" key="3">
    <source>
        <dbReference type="Proteomes" id="UP000190675"/>
    </source>
</evidence>
<name>A0A1M5JK55_9BRAD</name>
<reference evidence="2 3" key="1">
    <citation type="submission" date="2016-11" db="EMBL/GenBank/DDBJ databases">
        <authorList>
            <person name="Jaros S."/>
            <person name="Januszkiewicz K."/>
            <person name="Wedrychowicz H."/>
        </authorList>
    </citation>
    <scope>NUCLEOTIDE SEQUENCE [LARGE SCALE GENOMIC DNA]</scope>
    <source>
        <strain evidence="2 3">GAS242</strain>
    </source>
</reference>
<dbReference type="AlphaFoldDB" id="A0A1M5JK55"/>
<evidence type="ECO:0000313" key="2">
    <source>
        <dbReference type="EMBL" id="SHG40650.1"/>
    </source>
</evidence>
<feature type="chain" id="PRO_5013087302" evidence="1">
    <location>
        <begin position="24"/>
        <end position="159"/>
    </location>
</feature>
<accession>A0A1M5JK55</accession>
<feature type="signal peptide" evidence="1">
    <location>
        <begin position="1"/>
        <end position="23"/>
    </location>
</feature>
<gene>
    <name evidence="2" type="ORF">SAMN05444169_2276</name>
</gene>
<dbReference type="Proteomes" id="UP000190675">
    <property type="component" value="Chromosome I"/>
</dbReference>
<dbReference type="RefSeq" id="WP_079566052.1">
    <property type="nucleotide sequence ID" value="NZ_LT670818.1"/>
</dbReference>